<feature type="signal peptide" evidence="7">
    <location>
        <begin position="1"/>
        <end position="27"/>
    </location>
</feature>
<dbReference type="InterPro" id="IPR050208">
    <property type="entry name" value="MHC_class-I_related"/>
</dbReference>
<evidence type="ECO:0000256" key="6">
    <source>
        <dbReference type="SAM" id="Phobius"/>
    </source>
</evidence>
<dbReference type="Proteomes" id="UP001176941">
    <property type="component" value="Chromosome 34"/>
</dbReference>
<evidence type="ECO:0000256" key="3">
    <source>
        <dbReference type="ARBA" id="ARBA00023136"/>
    </source>
</evidence>
<evidence type="ECO:0000256" key="7">
    <source>
        <dbReference type="SAM" id="SignalP"/>
    </source>
</evidence>
<evidence type="ECO:0000259" key="8">
    <source>
        <dbReference type="Pfam" id="PF00129"/>
    </source>
</evidence>
<gene>
    <name evidence="9" type="ORF">MRATA1EN1_LOCUS22613</name>
</gene>
<dbReference type="SUPFAM" id="SSF54452">
    <property type="entry name" value="MHC antigen-recognition domain"/>
    <property type="match status" value="1"/>
</dbReference>
<sequence length="270" mass="29983">MLLKLQGGKSLAHTTGHLLLILLLTEAGKTLGNAHSLCLNLTVKSQFRPGQPWCQVQGSADTKPFLQCDSDSSKVRPLDFLGEVVNDTKAWTELSQTLGKAGRELRMVLPVIKLDKKEMRGPPSLQVRLCCQREAGQCSGASLLFSLNGRTALLLDPMSITWTVIDPGATVIKGAWGHNQELAEYLRKISTGDCSYWLREFLEHWENMLLPEPTEPLRKALNNHQPASIPLNKCILPLIFIFIIFICLIVIIVKKCMKKSGTTEALRSII</sequence>
<keyword evidence="4" id="KW-1015">Disulfide bond</keyword>
<dbReference type="PANTHER" id="PTHR16675:SF64">
    <property type="entry name" value="RETINOIC ACID EARLY TRANSCRIPT 1E"/>
    <property type="match status" value="1"/>
</dbReference>
<feature type="chain" id="PRO_5047362474" description="MHC class I-like antigen recognition-like domain-containing protein" evidence="7">
    <location>
        <begin position="28"/>
        <end position="270"/>
    </location>
</feature>
<dbReference type="InterPro" id="IPR011161">
    <property type="entry name" value="MHC_I-like_Ag-recog"/>
</dbReference>
<evidence type="ECO:0000256" key="1">
    <source>
        <dbReference type="ARBA" id="ARBA00004370"/>
    </source>
</evidence>
<keyword evidence="6" id="KW-0812">Transmembrane</keyword>
<evidence type="ECO:0000313" key="9">
    <source>
        <dbReference type="EMBL" id="CAI9173651.1"/>
    </source>
</evidence>
<organism evidence="9 10">
    <name type="scientific">Rangifer tarandus platyrhynchus</name>
    <name type="common">Svalbard reindeer</name>
    <dbReference type="NCBI Taxonomy" id="3082113"/>
    <lineage>
        <taxon>Eukaryota</taxon>
        <taxon>Metazoa</taxon>
        <taxon>Chordata</taxon>
        <taxon>Craniata</taxon>
        <taxon>Vertebrata</taxon>
        <taxon>Euteleostomi</taxon>
        <taxon>Mammalia</taxon>
        <taxon>Eutheria</taxon>
        <taxon>Laurasiatheria</taxon>
        <taxon>Artiodactyla</taxon>
        <taxon>Ruminantia</taxon>
        <taxon>Pecora</taxon>
        <taxon>Cervidae</taxon>
        <taxon>Odocoileinae</taxon>
        <taxon>Rangifer</taxon>
    </lineage>
</organism>
<keyword evidence="3 6" id="KW-0472">Membrane</keyword>
<keyword evidence="10" id="KW-1185">Reference proteome</keyword>
<dbReference type="InterPro" id="IPR011162">
    <property type="entry name" value="MHC_I/II-like_Ag-recog"/>
</dbReference>
<keyword evidence="5" id="KW-0325">Glycoprotein</keyword>
<dbReference type="InterPro" id="IPR037055">
    <property type="entry name" value="MHC_I-like_Ag-recog_sf"/>
</dbReference>
<keyword evidence="2 7" id="KW-0732">Signal</keyword>
<reference evidence="9" key="1">
    <citation type="submission" date="2023-04" db="EMBL/GenBank/DDBJ databases">
        <authorList>
            <consortium name="ELIXIR-Norway"/>
        </authorList>
    </citation>
    <scope>NUCLEOTIDE SEQUENCE [LARGE SCALE GENOMIC DNA]</scope>
</reference>
<dbReference type="Gene3D" id="3.30.500.10">
    <property type="entry name" value="MHC class I-like antigen recognition-like"/>
    <property type="match status" value="1"/>
</dbReference>
<name>A0ABN8ZL29_RANTA</name>
<comment type="subcellular location">
    <subcellularLocation>
        <location evidence="1">Membrane</location>
    </subcellularLocation>
</comment>
<protein>
    <recommendedName>
        <fullName evidence="8">MHC class I-like antigen recognition-like domain-containing protein</fullName>
    </recommendedName>
</protein>
<dbReference type="Pfam" id="PF00129">
    <property type="entry name" value="MHC_I"/>
    <property type="match status" value="1"/>
</dbReference>
<evidence type="ECO:0000256" key="5">
    <source>
        <dbReference type="ARBA" id="ARBA00023180"/>
    </source>
</evidence>
<evidence type="ECO:0000256" key="4">
    <source>
        <dbReference type="ARBA" id="ARBA00023157"/>
    </source>
</evidence>
<feature type="domain" description="MHC class I-like antigen recognition-like" evidence="8">
    <location>
        <begin position="34"/>
        <end position="208"/>
    </location>
</feature>
<dbReference type="EMBL" id="OX460345">
    <property type="protein sequence ID" value="CAI9173651.1"/>
    <property type="molecule type" value="Genomic_DNA"/>
</dbReference>
<dbReference type="PANTHER" id="PTHR16675">
    <property type="entry name" value="MHC CLASS I-RELATED"/>
    <property type="match status" value="1"/>
</dbReference>
<evidence type="ECO:0000313" key="10">
    <source>
        <dbReference type="Proteomes" id="UP001176941"/>
    </source>
</evidence>
<feature type="transmembrane region" description="Helical" evidence="6">
    <location>
        <begin position="235"/>
        <end position="253"/>
    </location>
</feature>
<accession>A0ABN8ZL29</accession>
<proteinExistence type="predicted"/>
<keyword evidence="6" id="KW-1133">Transmembrane helix</keyword>
<evidence type="ECO:0000256" key="2">
    <source>
        <dbReference type="ARBA" id="ARBA00022729"/>
    </source>
</evidence>